<evidence type="ECO:0000313" key="2">
    <source>
        <dbReference type="EMBL" id="GJT21859.1"/>
    </source>
</evidence>
<dbReference type="EMBL" id="BQNB010013922">
    <property type="protein sequence ID" value="GJT21859.1"/>
    <property type="molecule type" value="Genomic_DNA"/>
</dbReference>
<feature type="compositionally biased region" description="Basic and acidic residues" evidence="1">
    <location>
        <begin position="644"/>
        <end position="655"/>
    </location>
</feature>
<evidence type="ECO:0000313" key="3">
    <source>
        <dbReference type="Proteomes" id="UP001151760"/>
    </source>
</evidence>
<dbReference type="PANTHER" id="PTHR48462">
    <property type="entry name" value="PROTEIN, PUTATIVE-RELATED"/>
    <property type="match status" value="1"/>
</dbReference>
<protein>
    <recommendedName>
        <fullName evidence="4">Reverse transcriptase domain-containing protein</fullName>
    </recommendedName>
</protein>
<organism evidence="2 3">
    <name type="scientific">Tanacetum coccineum</name>
    <dbReference type="NCBI Taxonomy" id="301880"/>
    <lineage>
        <taxon>Eukaryota</taxon>
        <taxon>Viridiplantae</taxon>
        <taxon>Streptophyta</taxon>
        <taxon>Embryophyta</taxon>
        <taxon>Tracheophyta</taxon>
        <taxon>Spermatophyta</taxon>
        <taxon>Magnoliopsida</taxon>
        <taxon>eudicotyledons</taxon>
        <taxon>Gunneridae</taxon>
        <taxon>Pentapetalae</taxon>
        <taxon>asterids</taxon>
        <taxon>campanulids</taxon>
        <taxon>Asterales</taxon>
        <taxon>Asteraceae</taxon>
        <taxon>Asteroideae</taxon>
        <taxon>Anthemideae</taxon>
        <taxon>Anthemidinae</taxon>
        <taxon>Tanacetum</taxon>
    </lineage>
</organism>
<sequence length="655" mass="71440">IAGVIVRFHFPFTGLSGCVDGGGNRLTKTSLITHLRDKHCNGEAQAITKHYLLNDLVVFDRAEFGFVPPPDVGDGVVHFVLYDLTKPLAPSCSQIDQFDGLLHDQDGFTLSLLDSLFSKGLPYEGDLAESSPPMIDLDEGDLDLSERNLKQCKRKIYDGHYTAAVRVLSSSGVAPYNNVTLLELKAKHPFKSAPSLLDTPIDHHHLISSQDVVLDRVKSFPRGTSLLNLFLAGKCPMMLGEYIASAPLTSLVKSGGGISLIAVGTIWRCLVSKVSASMIGHSLDGYLDDLQFGVGVPGGDTLVIEMVLELITVDGPRCGLHLNVDKIEMFWPKEDPRIRFEGVFPPNISRSLHGVKLLGGPISVDFVFSSELVMKRVSKTIGLLDAVFESAQLSFDMALRSALERIVTASGPGFGNWQWRLATLPFSFGGLGVYSVGDVLNYAFLASHLHSAALQTKLLRHVGIVASGPTFDDALLDVPLFSASKSCSACSKVFTCDIYGDHVVSCAGIIGIKHRHNAVRDTLIDICFWSGISAGKEVDIGLDLTGSSPLTQTGMAAFMPGQAMIDVAQCKCGGSGNSRGNRLAISMVVEEKECFVEDKECFRRKKECFRRRERMFRLGDRMFSSKRKNVSSKRKNVSSKRKNAFIEEKGSSKRK</sequence>
<reference evidence="2" key="1">
    <citation type="journal article" date="2022" name="Int. J. Mol. Sci.">
        <title>Draft Genome of Tanacetum Coccineum: Genomic Comparison of Closely Related Tanacetum-Family Plants.</title>
        <authorList>
            <person name="Yamashiro T."/>
            <person name="Shiraishi A."/>
            <person name="Nakayama K."/>
            <person name="Satake H."/>
        </authorList>
    </citation>
    <scope>NUCLEOTIDE SEQUENCE</scope>
</reference>
<comment type="caution">
    <text evidence="2">The sequence shown here is derived from an EMBL/GenBank/DDBJ whole genome shotgun (WGS) entry which is preliminary data.</text>
</comment>
<accession>A0ABQ5C5P0</accession>
<feature type="compositionally biased region" description="Basic residues" evidence="1">
    <location>
        <begin position="625"/>
        <end position="643"/>
    </location>
</feature>
<gene>
    <name evidence="2" type="ORF">Tco_0891796</name>
</gene>
<keyword evidence="3" id="KW-1185">Reference proteome</keyword>
<feature type="region of interest" description="Disordered" evidence="1">
    <location>
        <begin position="625"/>
        <end position="655"/>
    </location>
</feature>
<proteinExistence type="predicted"/>
<reference evidence="2" key="2">
    <citation type="submission" date="2022-01" db="EMBL/GenBank/DDBJ databases">
        <authorList>
            <person name="Yamashiro T."/>
            <person name="Shiraishi A."/>
            <person name="Satake H."/>
            <person name="Nakayama K."/>
        </authorList>
    </citation>
    <scope>NUCLEOTIDE SEQUENCE</scope>
</reference>
<name>A0ABQ5C5P0_9ASTR</name>
<dbReference type="Proteomes" id="UP001151760">
    <property type="component" value="Unassembled WGS sequence"/>
</dbReference>
<dbReference type="PANTHER" id="PTHR48462:SF1">
    <property type="entry name" value="PROTEIN, PUTATIVE-RELATED"/>
    <property type="match status" value="1"/>
</dbReference>
<feature type="non-terminal residue" evidence="2">
    <location>
        <position position="1"/>
    </location>
</feature>
<evidence type="ECO:0000256" key="1">
    <source>
        <dbReference type="SAM" id="MobiDB-lite"/>
    </source>
</evidence>
<evidence type="ECO:0008006" key="4">
    <source>
        <dbReference type="Google" id="ProtNLM"/>
    </source>
</evidence>